<keyword evidence="3" id="KW-0347">Helicase</keyword>
<comment type="caution">
    <text evidence="7">The sequence shown here is derived from an EMBL/GenBank/DDBJ whole genome shotgun (WGS) entry which is preliminary data.</text>
</comment>
<evidence type="ECO:0000259" key="6">
    <source>
        <dbReference type="PROSITE" id="PS51194"/>
    </source>
</evidence>
<feature type="domain" description="Helicase ATP-binding" evidence="5">
    <location>
        <begin position="1"/>
        <end position="132"/>
    </location>
</feature>
<reference evidence="7 8" key="1">
    <citation type="journal article" date="2021" name="BMC Biol.">
        <title>Horizontally acquired antibacterial genes associated with adaptive radiation of ladybird beetles.</title>
        <authorList>
            <person name="Li H.S."/>
            <person name="Tang X.F."/>
            <person name="Huang Y.H."/>
            <person name="Xu Z.Y."/>
            <person name="Chen M.L."/>
            <person name="Du X.Y."/>
            <person name="Qiu B.Y."/>
            <person name="Chen P.T."/>
            <person name="Zhang W."/>
            <person name="Slipinski A."/>
            <person name="Escalona H.E."/>
            <person name="Waterhouse R.M."/>
            <person name="Zwick A."/>
            <person name="Pang H."/>
        </authorList>
    </citation>
    <scope>NUCLEOTIDE SEQUENCE [LARGE SCALE GENOMIC DNA]</scope>
    <source>
        <strain evidence="7">SYSU2018</strain>
    </source>
</reference>
<dbReference type="PANTHER" id="PTHR18934:SF237">
    <property type="entry name" value="ATP-DEPENDENT DNA_RNA HELICASE DHX36"/>
    <property type="match status" value="1"/>
</dbReference>
<keyword evidence="2" id="KW-0378">Hydrolase</keyword>
<keyword evidence="4" id="KW-0067">ATP-binding</keyword>
<dbReference type="GO" id="GO:0005524">
    <property type="term" value="F:ATP binding"/>
    <property type="evidence" value="ECO:0007669"/>
    <property type="project" value="UniProtKB-KW"/>
</dbReference>
<evidence type="ECO:0008006" key="9">
    <source>
        <dbReference type="Google" id="ProtNLM"/>
    </source>
</evidence>
<organism evidence="7 8">
    <name type="scientific">Cryptolaemus montrouzieri</name>
    <dbReference type="NCBI Taxonomy" id="559131"/>
    <lineage>
        <taxon>Eukaryota</taxon>
        <taxon>Metazoa</taxon>
        <taxon>Ecdysozoa</taxon>
        <taxon>Arthropoda</taxon>
        <taxon>Hexapoda</taxon>
        <taxon>Insecta</taxon>
        <taxon>Pterygota</taxon>
        <taxon>Neoptera</taxon>
        <taxon>Endopterygota</taxon>
        <taxon>Coleoptera</taxon>
        <taxon>Polyphaga</taxon>
        <taxon>Cucujiformia</taxon>
        <taxon>Coccinelloidea</taxon>
        <taxon>Coccinellidae</taxon>
        <taxon>Scymninae</taxon>
        <taxon>Scymnini</taxon>
        <taxon>Cryptolaemus</taxon>
    </lineage>
</organism>
<sequence>MQGKSVSTLQYLSQLVINIKFVAEETIPEYRTYSRIMWDNTSRKLPRDRGSLTFCTTGVVLRQMQSDPCLSEYTHIIIDEIHERDIQTDFLLTLLKQVITRREDLRVILMSATLNAESFSNYFNDCPHLNIPGFTYHVEEYFLEDVIQRTKFQFDDKGNFRSNKKSISEQQIQFNSMVYPYIKQLQRENKYNSDVYRELKKPNSEILNLRLVFELLVNVCHTEKEQGAVLIFVPGFTDISDLHKTIESSGQFPRNKYLVIPLHSQMPTVDQRQIFETPPPGVRKIVIATNIAETSITIDDVVFVIDCGRIKIKSYDIETNTETLETKWVSKANASQRKGRAGRVKPGVCFHLMSRVRYQTLESYMLPEILRVRLENVILTAKILQLGRVEEFFSKLMASPDPGIVSASLELLKRLEALDENESLTPLGYHLAKLPMNPQIGKMLLFGALFNCLEPILNIAVTLDFKDPFLLPLGKEKEADRKRREFAGLCQSDHIFMDKWINTFENLNESQRKKFCWEHFLSWPTMKQLIRLKKDFMENLHQLSFVPSTDPKCGECNSNSDKVDLVRAVICAGLYPNIVTVRNLTRRKWNKQLSILHLLNGKKVQFHPKSVLLGQYINSQLLVYYRMVKSSSTFIHDATPVDPFHVIFFGDNFQQVKDSGYHYITINNSLKFRSSENTSNMIRQLRDKLTDLLEYKISHPNVIDLREENDETALFKTIIELLHNGEECELDAYEENSYI</sequence>
<dbReference type="InterPro" id="IPR001650">
    <property type="entry name" value="Helicase_C-like"/>
</dbReference>
<dbReference type="InterPro" id="IPR011709">
    <property type="entry name" value="DEAD-box_helicase_OB_fold"/>
</dbReference>
<keyword evidence="8" id="KW-1185">Reference proteome</keyword>
<evidence type="ECO:0000256" key="1">
    <source>
        <dbReference type="ARBA" id="ARBA00022741"/>
    </source>
</evidence>
<dbReference type="InterPro" id="IPR007502">
    <property type="entry name" value="Helicase-assoc_dom"/>
</dbReference>
<dbReference type="PROSITE" id="PS51192">
    <property type="entry name" value="HELICASE_ATP_BIND_1"/>
    <property type="match status" value="1"/>
</dbReference>
<evidence type="ECO:0000256" key="4">
    <source>
        <dbReference type="ARBA" id="ARBA00022840"/>
    </source>
</evidence>
<keyword evidence="1" id="KW-0547">Nucleotide-binding</keyword>
<dbReference type="FunFam" id="1.20.120.1080:FF:000002">
    <property type="entry name" value="Putative ATP-dependent RNA helicase DHX36"/>
    <property type="match status" value="1"/>
</dbReference>
<dbReference type="Pfam" id="PF04408">
    <property type="entry name" value="WHD_HA2"/>
    <property type="match status" value="1"/>
</dbReference>
<dbReference type="Gene3D" id="3.40.50.300">
    <property type="entry name" value="P-loop containing nucleotide triphosphate hydrolases"/>
    <property type="match status" value="2"/>
</dbReference>
<proteinExistence type="predicted"/>
<evidence type="ECO:0000259" key="5">
    <source>
        <dbReference type="PROSITE" id="PS51192"/>
    </source>
</evidence>
<dbReference type="EMBL" id="JABFTP020000062">
    <property type="protein sequence ID" value="KAL3274035.1"/>
    <property type="molecule type" value="Genomic_DNA"/>
</dbReference>
<evidence type="ECO:0000256" key="3">
    <source>
        <dbReference type="ARBA" id="ARBA00022806"/>
    </source>
</evidence>
<dbReference type="Gene3D" id="1.20.120.1080">
    <property type="match status" value="1"/>
</dbReference>
<dbReference type="SMART" id="SM00847">
    <property type="entry name" value="HA2"/>
    <property type="match status" value="1"/>
</dbReference>
<dbReference type="Pfam" id="PF07717">
    <property type="entry name" value="OB_NTP_bind"/>
    <property type="match status" value="1"/>
</dbReference>
<dbReference type="AlphaFoldDB" id="A0ABD2N5L7"/>
<protein>
    <recommendedName>
        <fullName evidence="9">ATP-dependent RNA helicase DHX36</fullName>
    </recommendedName>
</protein>
<dbReference type="InterPro" id="IPR059023">
    <property type="entry name" value="RNA_hel_CTD"/>
</dbReference>
<evidence type="ECO:0000256" key="2">
    <source>
        <dbReference type="ARBA" id="ARBA00022801"/>
    </source>
</evidence>
<dbReference type="Pfam" id="PF26026">
    <property type="entry name" value="RNA_hel_CTD"/>
    <property type="match status" value="1"/>
</dbReference>
<dbReference type="Proteomes" id="UP001516400">
    <property type="component" value="Unassembled WGS sequence"/>
</dbReference>
<dbReference type="GO" id="GO:0016787">
    <property type="term" value="F:hydrolase activity"/>
    <property type="evidence" value="ECO:0007669"/>
    <property type="project" value="UniProtKB-KW"/>
</dbReference>
<dbReference type="InterPro" id="IPR048333">
    <property type="entry name" value="HA2_WH"/>
</dbReference>
<dbReference type="Pfam" id="PF21010">
    <property type="entry name" value="HA2_C"/>
    <property type="match status" value="1"/>
</dbReference>
<dbReference type="InterPro" id="IPR027417">
    <property type="entry name" value="P-loop_NTPase"/>
</dbReference>
<feature type="domain" description="Helicase C-terminal" evidence="6">
    <location>
        <begin position="212"/>
        <end position="385"/>
    </location>
</feature>
<dbReference type="SUPFAM" id="SSF52540">
    <property type="entry name" value="P-loop containing nucleoside triphosphate hydrolases"/>
    <property type="match status" value="1"/>
</dbReference>
<evidence type="ECO:0000313" key="7">
    <source>
        <dbReference type="EMBL" id="KAL3274035.1"/>
    </source>
</evidence>
<dbReference type="CDD" id="cd18791">
    <property type="entry name" value="SF2_C_RHA"/>
    <property type="match status" value="1"/>
</dbReference>
<evidence type="ECO:0000313" key="8">
    <source>
        <dbReference type="Proteomes" id="UP001516400"/>
    </source>
</evidence>
<dbReference type="InterPro" id="IPR014001">
    <property type="entry name" value="Helicase_ATP-bd"/>
</dbReference>
<dbReference type="CDD" id="cd17917">
    <property type="entry name" value="DEXHc_RHA-like"/>
    <property type="match status" value="1"/>
</dbReference>
<dbReference type="GO" id="GO:0004386">
    <property type="term" value="F:helicase activity"/>
    <property type="evidence" value="ECO:0007669"/>
    <property type="project" value="UniProtKB-KW"/>
</dbReference>
<dbReference type="Pfam" id="PF00271">
    <property type="entry name" value="Helicase_C"/>
    <property type="match status" value="1"/>
</dbReference>
<gene>
    <name evidence="7" type="ORF">HHI36_015454</name>
</gene>
<dbReference type="PROSITE" id="PS51194">
    <property type="entry name" value="HELICASE_CTER"/>
    <property type="match status" value="1"/>
</dbReference>
<dbReference type="PANTHER" id="PTHR18934">
    <property type="entry name" value="ATP-DEPENDENT RNA HELICASE"/>
    <property type="match status" value="1"/>
</dbReference>
<accession>A0ABD2N5L7</accession>
<dbReference type="SMART" id="SM00490">
    <property type="entry name" value="HELICc"/>
    <property type="match status" value="1"/>
</dbReference>
<name>A0ABD2N5L7_9CUCU</name>